<feature type="transmembrane region" description="Helical" evidence="8">
    <location>
        <begin position="171"/>
        <end position="191"/>
    </location>
</feature>
<evidence type="ECO:0000256" key="5">
    <source>
        <dbReference type="ARBA" id="ARBA00022989"/>
    </source>
</evidence>
<evidence type="ECO:0000256" key="7">
    <source>
        <dbReference type="SAM" id="MobiDB-lite"/>
    </source>
</evidence>
<feature type="transmembrane region" description="Helical" evidence="8">
    <location>
        <begin position="328"/>
        <end position="346"/>
    </location>
</feature>
<comment type="similarity">
    <text evidence="2">Belongs to the CRT-like transporter family.</text>
</comment>
<feature type="transmembrane region" description="Helical" evidence="8">
    <location>
        <begin position="43"/>
        <end position="65"/>
    </location>
</feature>
<keyword evidence="6 8" id="KW-0472">Membrane</keyword>
<keyword evidence="4 8" id="KW-0812">Transmembrane</keyword>
<proteinExistence type="inferred from homology"/>
<dbReference type="InterPro" id="IPR013936">
    <property type="entry name" value="CRT-like"/>
</dbReference>
<feature type="transmembrane region" description="Helical" evidence="8">
    <location>
        <begin position="203"/>
        <end position="225"/>
    </location>
</feature>
<dbReference type="VEuPathDB" id="FungiDB:H257_10755"/>
<dbReference type="OrthoDB" id="416555at2759"/>
<feature type="transmembrane region" description="Helical" evidence="8">
    <location>
        <begin position="86"/>
        <end position="105"/>
    </location>
</feature>
<accession>W4G4M6</accession>
<sequence length="427" mass="47912">MTTKTWRAFFAESKLMIALVLLILARCVDRVVYTRIIYDYGPFLWYFSNVICPVAFALTSWPVVWYKMYFTKDISPAMAAFPKYKFAFMALLDSLFNLMAAFPTPHIGGNLANVLGQLLLPVNMIMSFFFLQTKYKRTHIFGAILVIYGGLVDMIPLMQGGGSTVNSPDPSIWWISLYLMALIPAAGSNVYKEIGLKDVDLDIWYTNAWVSAYQILWGLTTVWTIQVPAFNNPPVVLRDFPTYAIAAHECFLGNSVTFHDKLLLCDQGIFTQVLIFFAFNLAFNQLMLYIFKEGSSVLFVVSSAICLPLTDVLYMFPLLTGTKAAQAFTLHDGFAIFVLVMGMLVYHAEKEQRLDASGTKAVDKSPMFSSPSLQKTRMMRAKRGRVLYHQSPVTFRNRSSPSRALLTARSPGAAPPSYGTSMANEIV</sequence>
<evidence type="ECO:0000256" key="3">
    <source>
        <dbReference type="ARBA" id="ARBA00022448"/>
    </source>
</evidence>
<evidence type="ECO:0000256" key="2">
    <source>
        <dbReference type="ARBA" id="ARBA00006690"/>
    </source>
</evidence>
<feature type="transmembrane region" description="Helical" evidence="8">
    <location>
        <begin position="138"/>
        <end position="159"/>
    </location>
</feature>
<dbReference type="PANTHER" id="PTHR31326:SF1">
    <property type="entry name" value="PROTEIN CLT2, CHLOROPLASTIC"/>
    <property type="match status" value="1"/>
</dbReference>
<evidence type="ECO:0000256" key="1">
    <source>
        <dbReference type="ARBA" id="ARBA00004141"/>
    </source>
</evidence>
<evidence type="ECO:0000256" key="8">
    <source>
        <dbReference type="SAM" id="Phobius"/>
    </source>
</evidence>
<name>W4G4M6_APHAT</name>
<keyword evidence="5 8" id="KW-1133">Transmembrane helix</keyword>
<dbReference type="AlphaFoldDB" id="W4G4M6"/>
<evidence type="ECO:0000256" key="4">
    <source>
        <dbReference type="ARBA" id="ARBA00022692"/>
    </source>
</evidence>
<keyword evidence="3" id="KW-0813">Transport</keyword>
<dbReference type="PANTHER" id="PTHR31326">
    <property type="entry name" value="PROTEIN CLT2, CHLOROPLASTIC"/>
    <property type="match status" value="1"/>
</dbReference>
<evidence type="ECO:0008006" key="10">
    <source>
        <dbReference type="Google" id="ProtNLM"/>
    </source>
</evidence>
<feature type="transmembrane region" description="Helical" evidence="8">
    <location>
        <begin position="269"/>
        <end position="290"/>
    </location>
</feature>
<organism evidence="9">
    <name type="scientific">Aphanomyces astaci</name>
    <name type="common">Crayfish plague agent</name>
    <dbReference type="NCBI Taxonomy" id="112090"/>
    <lineage>
        <taxon>Eukaryota</taxon>
        <taxon>Sar</taxon>
        <taxon>Stramenopiles</taxon>
        <taxon>Oomycota</taxon>
        <taxon>Saprolegniomycetes</taxon>
        <taxon>Saprolegniales</taxon>
        <taxon>Verrucalvaceae</taxon>
        <taxon>Aphanomyces</taxon>
    </lineage>
</organism>
<feature type="region of interest" description="Disordered" evidence="7">
    <location>
        <begin position="407"/>
        <end position="427"/>
    </location>
</feature>
<evidence type="ECO:0000313" key="9">
    <source>
        <dbReference type="EMBL" id="ETV74620.1"/>
    </source>
</evidence>
<dbReference type="RefSeq" id="XP_009835707.1">
    <property type="nucleotide sequence ID" value="XM_009837405.1"/>
</dbReference>
<feature type="transmembrane region" description="Helical" evidence="8">
    <location>
        <begin position="111"/>
        <end position="131"/>
    </location>
</feature>
<dbReference type="GeneID" id="20812751"/>
<protein>
    <recommendedName>
        <fullName evidence="10">EamA domain-containing protein</fullName>
    </recommendedName>
</protein>
<comment type="subcellular location">
    <subcellularLocation>
        <location evidence="1">Membrane</location>
        <topology evidence="1">Multi-pass membrane protein</topology>
    </subcellularLocation>
</comment>
<dbReference type="EMBL" id="KI913143">
    <property type="protein sequence ID" value="ETV74620.1"/>
    <property type="molecule type" value="Genomic_DNA"/>
</dbReference>
<dbReference type="GO" id="GO:0016020">
    <property type="term" value="C:membrane"/>
    <property type="evidence" value="ECO:0007669"/>
    <property type="project" value="UniProtKB-SubCell"/>
</dbReference>
<feature type="transmembrane region" description="Helical" evidence="8">
    <location>
        <begin position="297"/>
        <end position="316"/>
    </location>
</feature>
<dbReference type="Pfam" id="PF08627">
    <property type="entry name" value="CRT-like"/>
    <property type="match status" value="1"/>
</dbReference>
<reference evidence="9" key="1">
    <citation type="submission" date="2013-12" db="EMBL/GenBank/DDBJ databases">
        <title>The Genome Sequence of Aphanomyces astaci APO3.</title>
        <authorList>
            <consortium name="The Broad Institute Genomics Platform"/>
            <person name="Russ C."/>
            <person name="Tyler B."/>
            <person name="van West P."/>
            <person name="Dieguez-Uribeondo J."/>
            <person name="Young S.K."/>
            <person name="Zeng Q."/>
            <person name="Gargeya S."/>
            <person name="Fitzgerald M."/>
            <person name="Abouelleil A."/>
            <person name="Alvarado L."/>
            <person name="Chapman S.B."/>
            <person name="Gainer-Dewar J."/>
            <person name="Goldberg J."/>
            <person name="Griggs A."/>
            <person name="Gujja S."/>
            <person name="Hansen M."/>
            <person name="Howarth C."/>
            <person name="Imamovic A."/>
            <person name="Ireland A."/>
            <person name="Larimer J."/>
            <person name="McCowan C."/>
            <person name="Murphy C."/>
            <person name="Pearson M."/>
            <person name="Poon T.W."/>
            <person name="Priest M."/>
            <person name="Roberts A."/>
            <person name="Saif S."/>
            <person name="Shea T."/>
            <person name="Sykes S."/>
            <person name="Wortman J."/>
            <person name="Nusbaum C."/>
            <person name="Birren B."/>
        </authorList>
    </citation>
    <scope>NUCLEOTIDE SEQUENCE [LARGE SCALE GENOMIC DNA]</scope>
    <source>
        <strain evidence="9">APO3</strain>
    </source>
</reference>
<evidence type="ECO:0000256" key="6">
    <source>
        <dbReference type="ARBA" id="ARBA00023136"/>
    </source>
</evidence>
<feature type="compositionally biased region" description="Polar residues" evidence="7">
    <location>
        <begin position="418"/>
        <end position="427"/>
    </location>
</feature>
<gene>
    <name evidence="9" type="ORF">H257_10755</name>
</gene>